<reference evidence="6 7" key="1">
    <citation type="journal article" date="2014" name="Genome Announc.">
        <title>Genome Sequence and Methylome of Soil Bacterium Gemmatirosa kalamazoonensis KBS708T, a Member of the Rarely Cultivated Gemmatimonadetes Phylum.</title>
        <authorList>
            <person name="Debruyn J.M."/>
            <person name="Radosevich M."/>
            <person name="Wommack K.E."/>
            <person name="Polson S.W."/>
            <person name="Hauser L.J."/>
            <person name="Fawaz M.N."/>
            <person name="Korlach J."/>
            <person name="Tsai Y.C."/>
        </authorList>
    </citation>
    <scope>NUCLEOTIDE SEQUENCE [LARGE SCALE GENOMIC DNA]</scope>
    <source>
        <strain evidence="6 7">KBS708</strain>
    </source>
</reference>
<evidence type="ECO:0000256" key="4">
    <source>
        <dbReference type="SAM" id="Phobius"/>
    </source>
</evidence>
<evidence type="ECO:0000256" key="2">
    <source>
        <dbReference type="PROSITE-ProRule" id="PRU00284"/>
    </source>
</evidence>
<dbReference type="GO" id="GO:0016020">
    <property type="term" value="C:membrane"/>
    <property type="evidence" value="ECO:0007669"/>
    <property type="project" value="InterPro"/>
</dbReference>
<protein>
    <submittedName>
        <fullName evidence="6">Chemotaxis sensory transducer</fullName>
    </submittedName>
</protein>
<keyword evidence="4" id="KW-1133">Transmembrane helix</keyword>
<keyword evidence="7" id="KW-1185">Reference proteome</keyword>
<dbReference type="PROSITE" id="PS50111">
    <property type="entry name" value="CHEMOTAXIS_TRANSDUC_2"/>
    <property type="match status" value="1"/>
</dbReference>
<dbReference type="Pfam" id="PF00015">
    <property type="entry name" value="MCPsignal"/>
    <property type="match status" value="1"/>
</dbReference>
<sequence length="531" mass="54186">MTNTRNARHGPASARLGGALVLAVALLAAPLADARGWVSPSSSALVAIGVAALGVAILGGRLTAVARRSSGARAGWHREIGVVCDGALVSLAVLAFGAPALAPLYFLQPDALDARRGHARRAILSTVAASLGYVAAAWGHGRLAGTAASLGTTIATAAAIAVAMLWRAAAAGRRAQRIDRVTDSLAAIADATPERGTTLARLEQAAAGARRAHETAATSLHDAAARTERSGETARATTTGAAVLGGEILRAAHALGAELEERRRSTTADGARLAATEGEAGRVMDRAGAMAEEAVRLAESAAAGQQAVSRAAETLVTVGDQVFASAAAVRELAEASDHVGMLVATVSRIARQTNRLALNASIEAARAAEEGRGFAVVAEEIRKLAEESSRAARAATTTVARLRDDIDGAARALVAGEQAVRDVGGIATEATAAIGLVLAGVERLRRVTEETASAAQSHGTAVRDVSTATFATQRSLDAIGVHVRDIITAVHRQRTLLESQETGEPAVVVERARVRRSSTVGGEAPERVPVG</sequence>
<feature type="compositionally biased region" description="Basic and acidic residues" evidence="3">
    <location>
        <begin position="223"/>
        <end position="232"/>
    </location>
</feature>
<organism evidence="6 7">
    <name type="scientific">Gemmatirosa kalamazoonensis</name>
    <dbReference type="NCBI Taxonomy" id="861299"/>
    <lineage>
        <taxon>Bacteria</taxon>
        <taxon>Pseudomonadati</taxon>
        <taxon>Gemmatimonadota</taxon>
        <taxon>Gemmatimonadia</taxon>
        <taxon>Gemmatimonadales</taxon>
        <taxon>Gemmatimonadaceae</taxon>
        <taxon>Gemmatirosa</taxon>
    </lineage>
</organism>
<dbReference type="PANTHER" id="PTHR32089">
    <property type="entry name" value="METHYL-ACCEPTING CHEMOTAXIS PROTEIN MCPB"/>
    <property type="match status" value="1"/>
</dbReference>
<gene>
    <name evidence="6" type="ORF">J421_1143</name>
</gene>
<keyword evidence="4" id="KW-0812">Transmembrane</keyword>
<name>W0REE0_9BACT</name>
<keyword evidence="4" id="KW-0472">Membrane</keyword>
<dbReference type="PANTHER" id="PTHR32089:SF112">
    <property type="entry name" value="LYSOZYME-LIKE PROTEIN-RELATED"/>
    <property type="match status" value="1"/>
</dbReference>
<dbReference type="AlphaFoldDB" id="W0REE0"/>
<dbReference type="InParanoid" id="W0REE0"/>
<dbReference type="STRING" id="861299.J421_1143"/>
<feature type="domain" description="Methyl-accepting transducer" evidence="5">
    <location>
        <begin position="237"/>
        <end position="473"/>
    </location>
</feature>
<accession>W0REE0</accession>
<evidence type="ECO:0000259" key="5">
    <source>
        <dbReference type="PROSITE" id="PS50111"/>
    </source>
</evidence>
<dbReference type="InterPro" id="IPR004089">
    <property type="entry name" value="MCPsignal_dom"/>
</dbReference>
<dbReference type="Proteomes" id="UP000019151">
    <property type="component" value="Chromosome"/>
</dbReference>
<dbReference type="OrthoDB" id="9765597at2"/>
<feature type="transmembrane region" description="Helical" evidence="4">
    <location>
        <begin position="119"/>
        <end position="138"/>
    </location>
</feature>
<dbReference type="KEGG" id="gba:J421_1143"/>
<evidence type="ECO:0000313" key="7">
    <source>
        <dbReference type="Proteomes" id="UP000019151"/>
    </source>
</evidence>
<evidence type="ECO:0000256" key="3">
    <source>
        <dbReference type="SAM" id="MobiDB-lite"/>
    </source>
</evidence>
<dbReference type="SMART" id="SM00283">
    <property type="entry name" value="MA"/>
    <property type="match status" value="1"/>
</dbReference>
<feature type="transmembrane region" description="Helical" evidence="4">
    <location>
        <begin position="150"/>
        <end position="169"/>
    </location>
</feature>
<evidence type="ECO:0000256" key="1">
    <source>
        <dbReference type="ARBA" id="ARBA00023224"/>
    </source>
</evidence>
<dbReference type="SUPFAM" id="SSF58104">
    <property type="entry name" value="Methyl-accepting chemotaxis protein (MCP) signaling domain"/>
    <property type="match status" value="1"/>
</dbReference>
<dbReference type="Gene3D" id="1.10.287.950">
    <property type="entry name" value="Methyl-accepting chemotaxis protein"/>
    <property type="match status" value="1"/>
</dbReference>
<feature type="transmembrane region" description="Helical" evidence="4">
    <location>
        <begin position="44"/>
        <end position="66"/>
    </location>
</feature>
<keyword evidence="1 2" id="KW-0807">Transducer</keyword>
<dbReference type="RefSeq" id="WP_025410205.1">
    <property type="nucleotide sequence ID" value="NZ_CP007128.1"/>
</dbReference>
<dbReference type="HOGENOM" id="CLU_512642_0_0_0"/>
<dbReference type="eggNOG" id="COG0840">
    <property type="taxonomic scope" value="Bacteria"/>
</dbReference>
<dbReference type="EMBL" id="CP007128">
    <property type="protein sequence ID" value="AHG88680.1"/>
    <property type="molecule type" value="Genomic_DNA"/>
</dbReference>
<feature type="region of interest" description="Disordered" evidence="3">
    <location>
        <begin position="208"/>
        <end position="236"/>
    </location>
</feature>
<evidence type="ECO:0000313" key="6">
    <source>
        <dbReference type="EMBL" id="AHG88680.1"/>
    </source>
</evidence>
<feature type="transmembrane region" description="Helical" evidence="4">
    <location>
        <begin position="87"/>
        <end position="107"/>
    </location>
</feature>
<dbReference type="GO" id="GO:0007165">
    <property type="term" value="P:signal transduction"/>
    <property type="evidence" value="ECO:0007669"/>
    <property type="project" value="UniProtKB-KW"/>
</dbReference>
<proteinExistence type="predicted"/>